<name>A0A814ZLS5_9BILA</name>
<keyword evidence="5" id="KW-1185">Reference proteome</keyword>
<dbReference type="Proteomes" id="UP000663870">
    <property type="component" value="Unassembled WGS sequence"/>
</dbReference>
<dbReference type="AlphaFoldDB" id="A0A814ZLS5"/>
<organism evidence="2 4">
    <name type="scientific">Rotaria sordida</name>
    <dbReference type="NCBI Taxonomy" id="392033"/>
    <lineage>
        <taxon>Eukaryota</taxon>
        <taxon>Metazoa</taxon>
        <taxon>Spiralia</taxon>
        <taxon>Gnathifera</taxon>
        <taxon>Rotifera</taxon>
        <taxon>Eurotatoria</taxon>
        <taxon>Bdelloidea</taxon>
        <taxon>Philodinida</taxon>
        <taxon>Philodinidae</taxon>
        <taxon>Rotaria</taxon>
    </lineage>
</organism>
<feature type="region of interest" description="Disordered" evidence="1">
    <location>
        <begin position="1"/>
        <end position="41"/>
    </location>
</feature>
<sequence>MYNIHQHRTLHEAQSLDNIPHSFRSNGGVGENRRGRGGSRNNDEICHIHGSSRAKCACLMEPQPFSTSPMKSSMVWHSRAEDSIKRCRSSSLARYANRYHQHAKDGFVYWPMDSVYKKPKIEEMSDYSPITLVNVKRNETGRFSYKL</sequence>
<dbReference type="EMBL" id="CAJNOL010002750">
    <property type="protein sequence ID" value="CAF1526530.1"/>
    <property type="molecule type" value="Genomic_DNA"/>
</dbReference>
<evidence type="ECO:0000313" key="3">
    <source>
        <dbReference type="EMBL" id="CAF1526530.1"/>
    </source>
</evidence>
<accession>A0A814ZLS5</accession>
<dbReference type="EMBL" id="CAJNOH010001727">
    <property type="protein sequence ID" value="CAF1244932.1"/>
    <property type="molecule type" value="Genomic_DNA"/>
</dbReference>
<gene>
    <name evidence="3" type="ORF">JXQ802_LOCUS41927</name>
    <name evidence="2" type="ORF">PYM288_LOCUS27075</name>
</gene>
<dbReference type="Proteomes" id="UP000663854">
    <property type="component" value="Unassembled WGS sequence"/>
</dbReference>
<evidence type="ECO:0000313" key="2">
    <source>
        <dbReference type="EMBL" id="CAF1244932.1"/>
    </source>
</evidence>
<proteinExistence type="predicted"/>
<evidence type="ECO:0000256" key="1">
    <source>
        <dbReference type="SAM" id="MobiDB-lite"/>
    </source>
</evidence>
<evidence type="ECO:0000313" key="4">
    <source>
        <dbReference type="Proteomes" id="UP000663854"/>
    </source>
</evidence>
<evidence type="ECO:0000313" key="5">
    <source>
        <dbReference type="Proteomes" id="UP000663870"/>
    </source>
</evidence>
<reference evidence="2" key="1">
    <citation type="submission" date="2021-02" db="EMBL/GenBank/DDBJ databases">
        <authorList>
            <person name="Nowell W R."/>
        </authorList>
    </citation>
    <scope>NUCLEOTIDE SEQUENCE</scope>
</reference>
<protein>
    <submittedName>
        <fullName evidence="2">Uncharacterized protein</fullName>
    </submittedName>
</protein>
<comment type="caution">
    <text evidence="2">The sequence shown here is derived from an EMBL/GenBank/DDBJ whole genome shotgun (WGS) entry which is preliminary data.</text>
</comment>